<keyword evidence="2" id="KW-1185">Reference proteome</keyword>
<proteinExistence type="predicted"/>
<dbReference type="EMBL" id="CM055741">
    <property type="protein sequence ID" value="KAJ8002250.1"/>
    <property type="molecule type" value="Genomic_DNA"/>
</dbReference>
<gene>
    <name evidence="1" type="ORF">DPEC_G00177950</name>
</gene>
<name>A0ACC2GFE7_DALPE</name>
<evidence type="ECO:0000313" key="2">
    <source>
        <dbReference type="Proteomes" id="UP001157502"/>
    </source>
</evidence>
<organism evidence="1 2">
    <name type="scientific">Dallia pectoralis</name>
    <name type="common">Alaska blackfish</name>
    <dbReference type="NCBI Taxonomy" id="75939"/>
    <lineage>
        <taxon>Eukaryota</taxon>
        <taxon>Metazoa</taxon>
        <taxon>Chordata</taxon>
        <taxon>Craniata</taxon>
        <taxon>Vertebrata</taxon>
        <taxon>Euteleostomi</taxon>
        <taxon>Actinopterygii</taxon>
        <taxon>Neopterygii</taxon>
        <taxon>Teleostei</taxon>
        <taxon>Protacanthopterygii</taxon>
        <taxon>Esociformes</taxon>
        <taxon>Umbridae</taxon>
        <taxon>Dallia</taxon>
    </lineage>
</organism>
<protein>
    <submittedName>
        <fullName evidence="1">Uncharacterized protein</fullName>
    </submittedName>
</protein>
<comment type="caution">
    <text evidence="1">The sequence shown here is derived from an EMBL/GenBank/DDBJ whole genome shotgun (WGS) entry which is preliminary data.</text>
</comment>
<accession>A0ACC2GFE7</accession>
<sequence length="95" mass="10436">MAFLEANKQLDGPVTLVGRRQGRRQGRGHRSRGRTSLTLHAWICPPTRQVPGSNSLKDTDGTYSHTAAERQGSRGGDRALEQSGQQTGEWMCGRC</sequence>
<evidence type="ECO:0000313" key="1">
    <source>
        <dbReference type="EMBL" id="KAJ8002250.1"/>
    </source>
</evidence>
<dbReference type="Proteomes" id="UP001157502">
    <property type="component" value="Chromosome 14"/>
</dbReference>
<reference evidence="1" key="1">
    <citation type="submission" date="2021-05" db="EMBL/GenBank/DDBJ databases">
        <authorList>
            <person name="Pan Q."/>
            <person name="Jouanno E."/>
            <person name="Zahm M."/>
            <person name="Klopp C."/>
            <person name="Cabau C."/>
            <person name="Louis A."/>
            <person name="Berthelot C."/>
            <person name="Parey E."/>
            <person name="Roest Crollius H."/>
            <person name="Montfort J."/>
            <person name="Robinson-Rechavi M."/>
            <person name="Bouchez O."/>
            <person name="Lampietro C."/>
            <person name="Lopez Roques C."/>
            <person name="Donnadieu C."/>
            <person name="Postlethwait J."/>
            <person name="Bobe J."/>
            <person name="Dillon D."/>
            <person name="Chandos A."/>
            <person name="von Hippel F."/>
            <person name="Guiguen Y."/>
        </authorList>
    </citation>
    <scope>NUCLEOTIDE SEQUENCE</scope>
    <source>
        <strain evidence="1">YG-Jan2019</strain>
    </source>
</reference>